<accession>A0A0A9X0F2</accession>
<feature type="region of interest" description="Disordered" evidence="1">
    <location>
        <begin position="39"/>
        <end position="59"/>
    </location>
</feature>
<evidence type="ECO:0000313" key="2">
    <source>
        <dbReference type="EMBL" id="JAG13131.1"/>
    </source>
</evidence>
<feature type="non-terminal residue" evidence="2">
    <location>
        <position position="105"/>
    </location>
</feature>
<dbReference type="AlphaFoldDB" id="A0A0A9X0F2"/>
<reference evidence="2" key="1">
    <citation type="journal article" date="2014" name="PLoS ONE">
        <title>Transcriptome-Based Identification of ABC Transporters in the Western Tarnished Plant Bug Lygus hesperus.</title>
        <authorList>
            <person name="Hull J.J."/>
            <person name="Chaney K."/>
            <person name="Geib S.M."/>
            <person name="Fabrick J.A."/>
            <person name="Brent C.S."/>
            <person name="Walsh D."/>
            <person name="Lavine L.C."/>
        </authorList>
    </citation>
    <scope>NUCLEOTIDE SEQUENCE</scope>
</reference>
<gene>
    <name evidence="2" type="primary">gpsA_15</name>
    <name evidence="3" type="synonym">gpsA_16</name>
    <name evidence="3" type="ORF">CM83_11434</name>
    <name evidence="2" type="ORF">CM83_11436</name>
</gene>
<sequence>MASSTLEDESDLDQMKNEAFDLLSENIYDWKASGLLLDDLLPPQPPEPSSAELPSQNFPVSSGPLHHIYEDMMPDIPVASLVASVSQIELGISRQKEEVDKKRRK</sequence>
<name>A0A0A9X0F2_LYGHE</name>
<evidence type="ECO:0000256" key="1">
    <source>
        <dbReference type="SAM" id="MobiDB-lite"/>
    </source>
</evidence>
<dbReference type="EMBL" id="GBHO01030472">
    <property type="protein sequence ID" value="JAG13132.1"/>
    <property type="molecule type" value="Transcribed_RNA"/>
</dbReference>
<reference evidence="2" key="2">
    <citation type="submission" date="2014-07" db="EMBL/GenBank/DDBJ databases">
        <authorList>
            <person name="Hull J."/>
        </authorList>
    </citation>
    <scope>NUCLEOTIDE SEQUENCE</scope>
</reference>
<organism evidence="2">
    <name type="scientific">Lygus hesperus</name>
    <name type="common">Western plant bug</name>
    <dbReference type="NCBI Taxonomy" id="30085"/>
    <lineage>
        <taxon>Eukaryota</taxon>
        <taxon>Metazoa</taxon>
        <taxon>Ecdysozoa</taxon>
        <taxon>Arthropoda</taxon>
        <taxon>Hexapoda</taxon>
        <taxon>Insecta</taxon>
        <taxon>Pterygota</taxon>
        <taxon>Neoptera</taxon>
        <taxon>Paraneoptera</taxon>
        <taxon>Hemiptera</taxon>
        <taxon>Heteroptera</taxon>
        <taxon>Panheteroptera</taxon>
        <taxon>Cimicomorpha</taxon>
        <taxon>Miridae</taxon>
        <taxon>Mirini</taxon>
        <taxon>Lygus</taxon>
    </lineage>
</organism>
<protein>
    <submittedName>
        <fullName evidence="2">Glycerol-3-phosphate dehydrogenase [NAD(P)+]</fullName>
    </submittedName>
</protein>
<dbReference type="EMBL" id="GBHO01030473">
    <property type="protein sequence ID" value="JAG13131.1"/>
    <property type="molecule type" value="Transcribed_RNA"/>
</dbReference>
<proteinExistence type="predicted"/>
<evidence type="ECO:0000313" key="3">
    <source>
        <dbReference type="EMBL" id="JAG13132.1"/>
    </source>
</evidence>